<evidence type="ECO:0000259" key="2">
    <source>
        <dbReference type="Pfam" id="PF13568"/>
    </source>
</evidence>
<feature type="domain" description="Outer membrane protein beta-barrel" evidence="2">
    <location>
        <begin position="37"/>
        <end position="204"/>
    </location>
</feature>
<proteinExistence type="predicted"/>
<evidence type="ECO:0000313" key="4">
    <source>
        <dbReference type="Proteomes" id="UP000245627"/>
    </source>
</evidence>
<evidence type="ECO:0000313" key="3">
    <source>
        <dbReference type="EMBL" id="PVH26229.1"/>
    </source>
</evidence>
<accession>A0A2T8HLA3</accession>
<dbReference type="AlphaFoldDB" id="A0A2T8HLA3"/>
<dbReference type="EMBL" id="QDKG01000001">
    <property type="protein sequence ID" value="PVH26229.1"/>
    <property type="molecule type" value="Genomic_DNA"/>
</dbReference>
<reference evidence="3 4" key="1">
    <citation type="submission" date="2018-04" db="EMBL/GenBank/DDBJ databases">
        <title>Sphingobacterium cortibacter sp. nov.</title>
        <authorList>
            <person name="Li Y."/>
        </authorList>
    </citation>
    <scope>NUCLEOTIDE SEQUENCE [LARGE SCALE GENOMIC DNA]</scope>
    <source>
        <strain evidence="3 4">2c-3</strain>
    </source>
</reference>
<organism evidence="3 4">
    <name type="scientific">Sphingobacterium corticibacter</name>
    <dbReference type="NCBI Taxonomy" id="2171749"/>
    <lineage>
        <taxon>Bacteria</taxon>
        <taxon>Pseudomonadati</taxon>
        <taxon>Bacteroidota</taxon>
        <taxon>Sphingobacteriia</taxon>
        <taxon>Sphingobacteriales</taxon>
        <taxon>Sphingobacteriaceae</taxon>
        <taxon>Sphingobacterium</taxon>
    </lineage>
</organism>
<dbReference type="Pfam" id="PF13568">
    <property type="entry name" value="OMP_b-brl_2"/>
    <property type="match status" value="1"/>
</dbReference>
<gene>
    <name evidence="3" type="ORF">DC487_00985</name>
</gene>
<keyword evidence="4" id="KW-1185">Reference proteome</keyword>
<feature type="signal peptide" evidence="1">
    <location>
        <begin position="1"/>
        <end position="31"/>
    </location>
</feature>
<dbReference type="OrthoDB" id="978236at2"/>
<sequence>MLRLSNLLLRKYSMIAAIATAFICTSLTAQAQYGGYPYERNMRLGLVFNPNISWFNFDNASYSGASSYRFGYGLLADFGFSRNYYFSTGLILNDLRAEEVRDMVSGDIVSPVNNTIRIKYAEVPLTIKLKTEERDYGRIYGQFGVTAGLRVSARQRTDLPGAEHQSLSGTDLVRLGLQIGTGVEWNLGGNLGLLTGAAYNNGFTRAMRNGGEPKISYVALQVGLLF</sequence>
<protein>
    <submittedName>
        <fullName evidence="3">PorT family protein</fullName>
    </submittedName>
</protein>
<keyword evidence="1" id="KW-0732">Signal</keyword>
<name>A0A2T8HLA3_9SPHI</name>
<dbReference type="Proteomes" id="UP000245627">
    <property type="component" value="Unassembled WGS sequence"/>
</dbReference>
<feature type="chain" id="PRO_5015662664" evidence="1">
    <location>
        <begin position="32"/>
        <end position="226"/>
    </location>
</feature>
<evidence type="ECO:0000256" key="1">
    <source>
        <dbReference type="SAM" id="SignalP"/>
    </source>
</evidence>
<comment type="caution">
    <text evidence="3">The sequence shown here is derived from an EMBL/GenBank/DDBJ whole genome shotgun (WGS) entry which is preliminary data.</text>
</comment>
<dbReference type="InterPro" id="IPR025665">
    <property type="entry name" value="Beta-barrel_OMP_2"/>
</dbReference>